<dbReference type="EMBL" id="VRMN01000004">
    <property type="protein sequence ID" value="KAA8494953.1"/>
    <property type="molecule type" value="Genomic_DNA"/>
</dbReference>
<dbReference type="Pfam" id="PF08613">
    <property type="entry name" value="Cyclin"/>
    <property type="match status" value="1"/>
</dbReference>
<dbReference type="OrthoDB" id="5450at2759"/>
<dbReference type="CDD" id="cd20558">
    <property type="entry name" value="CYCLIN_ScPCL7-like"/>
    <property type="match status" value="1"/>
</dbReference>
<organism evidence="1 2">
    <name type="scientific">Porphyridium purpureum</name>
    <name type="common">Red alga</name>
    <name type="synonym">Porphyridium cruentum</name>
    <dbReference type="NCBI Taxonomy" id="35688"/>
    <lineage>
        <taxon>Eukaryota</taxon>
        <taxon>Rhodophyta</taxon>
        <taxon>Bangiophyceae</taxon>
        <taxon>Porphyridiales</taxon>
        <taxon>Porphyridiaceae</taxon>
        <taxon>Porphyridium</taxon>
    </lineage>
</organism>
<dbReference type="AlphaFoldDB" id="A0A5J4YW36"/>
<reference evidence="2" key="1">
    <citation type="journal article" date="2019" name="Nat. Commun.">
        <title>Expansion of phycobilisome linker gene families in mesophilic red algae.</title>
        <authorList>
            <person name="Lee J."/>
            <person name="Kim D."/>
            <person name="Bhattacharya D."/>
            <person name="Yoon H.S."/>
        </authorList>
    </citation>
    <scope>NUCLEOTIDE SEQUENCE [LARGE SCALE GENOMIC DNA]</scope>
    <source>
        <strain evidence="2">CCMP 1328</strain>
    </source>
</reference>
<dbReference type="PANTHER" id="PTHR15615:SF95">
    <property type="entry name" value="CYCLIN"/>
    <property type="match status" value="1"/>
</dbReference>
<name>A0A5J4YW36_PORPP</name>
<keyword evidence="2" id="KW-1185">Reference proteome</keyword>
<dbReference type="InterPro" id="IPR036915">
    <property type="entry name" value="Cyclin-like_sf"/>
</dbReference>
<dbReference type="PANTHER" id="PTHR15615">
    <property type="match status" value="1"/>
</dbReference>
<sequence length="244" mass="26312">MGECMKSNVKKPARRGASALGGSASGSGLAAAASTWSGSALQVVPLGRERQRHLHDDLALLQRVVASISILDYVSRVVQFMSCSPSCFVLSLIYLNRIQLRVFGPDAERCGITGTELLNDRNVHRLLITAIVIAAKFSDDIYYQNSFYAKVGGISVGELNALEREMLSLLNFRLYVDLDEYEAFEASLLAGIADAPTMGPILELQNLLLHFGYFTVGKMASHAAGGDQKVLACGADARLVARIS</sequence>
<proteinExistence type="predicted"/>
<gene>
    <name evidence="1" type="ORF">FVE85_3194</name>
</gene>
<dbReference type="Gene3D" id="1.10.472.10">
    <property type="entry name" value="Cyclin-like"/>
    <property type="match status" value="1"/>
</dbReference>
<accession>A0A5J4YW36</accession>
<dbReference type="InterPro" id="IPR013922">
    <property type="entry name" value="Cyclin_PHO80-like"/>
</dbReference>
<dbReference type="GO" id="GO:0019901">
    <property type="term" value="F:protein kinase binding"/>
    <property type="evidence" value="ECO:0007669"/>
    <property type="project" value="InterPro"/>
</dbReference>
<evidence type="ECO:0000313" key="2">
    <source>
        <dbReference type="Proteomes" id="UP000324585"/>
    </source>
</evidence>
<comment type="caution">
    <text evidence="1">The sequence shown here is derived from an EMBL/GenBank/DDBJ whole genome shotgun (WGS) entry which is preliminary data.</text>
</comment>
<dbReference type="SUPFAM" id="SSF47954">
    <property type="entry name" value="Cyclin-like"/>
    <property type="match status" value="1"/>
</dbReference>
<evidence type="ECO:0000313" key="1">
    <source>
        <dbReference type="EMBL" id="KAA8494953.1"/>
    </source>
</evidence>
<protein>
    <submittedName>
        <fullName evidence="1">Cyclin-P3-1</fullName>
    </submittedName>
</protein>
<dbReference type="Proteomes" id="UP000324585">
    <property type="component" value="Unassembled WGS sequence"/>
</dbReference>